<dbReference type="EMBL" id="UINC01001015">
    <property type="protein sequence ID" value="SUZ67534.1"/>
    <property type="molecule type" value="Genomic_DNA"/>
</dbReference>
<gene>
    <name evidence="2" type="ORF">METZ01_LOCUS20388</name>
</gene>
<sequence length="633" mass="68538">MEEDRPYGSWPSQLSSRELANGAIRRSEPRVFNGDVLWLEGRPAESGRTALVSFNGNESKTLGPRDLNVRTLVHEYGGGGWLPTDHGILLSRFEDQRIWLLGDDLHPITPEPSSPKSQRFADGTRVAGSDHTIWVVESHQQRGVEPQNFLATVTLDGSVTEIASGADFYSSPTTSADGETLAYLSWDHPSMPWDHVRLHVAHRSNNGWTGHRVVLDGPALQQPSFSPDGRLHVISDATGWWNIHEVDTAAGRSQPIVEADLEFGVPSWVFGQKTYVWDGQKVWCTWMDGGVGHVGQIVDGDLRELDSGFTEFNGLGVLAEDRVVTIAASWEKSTAIYALASDGSSEQLSDPDSLPITSEDVSVPQPIVVPDPQGQPTHAFHFPPTNSSCFSSSGLPPLLVLSHGGPTGAARSSFDAGIQYWTNRGVAVVDVNYRGSTGFGTAYRDKLKGQWGIVDTEDCIGAAKYLADSGTVDPESLAIKGGSAGGFTTLCALTNSDLFAAGISRYGVADLASLARDTHKFEARYLDSLVGLWPDDEELYAERSPINHTERLSTPMIVLQGSEDPVVPPSQADLLVDALAMANIPHAYVLFDGESHGFRKAETIARALEAELSFLGQVLGFEPADAVQRIELQ</sequence>
<dbReference type="Gene3D" id="3.40.50.1820">
    <property type="entry name" value="alpha/beta hydrolase"/>
    <property type="match status" value="1"/>
</dbReference>
<feature type="domain" description="Peptidase S9 prolyl oligopeptidase catalytic" evidence="1">
    <location>
        <begin position="413"/>
        <end position="620"/>
    </location>
</feature>
<dbReference type="SUPFAM" id="SSF82171">
    <property type="entry name" value="DPP6 N-terminal domain-like"/>
    <property type="match status" value="1"/>
</dbReference>
<dbReference type="InterPro" id="IPR029058">
    <property type="entry name" value="AB_hydrolase_fold"/>
</dbReference>
<dbReference type="InterPro" id="IPR001375">
    <property type="entry name" value="Peptidase_S9_cat"/>
</dbReference>
<protein>
    <recommendedName>
        <fullName evidence="1">Peptidase S9 prolyl oligopeptidase catalytic domain-containing protein</fullName>
    </recommendedName>
</protein>
<dbReference type="SUPFAM" id="SSF53474">
    <property type="entry name" value="alpha/beta-Hydrolases"/>
    <property type="match status" value="1"/>
</dbReference>
<evidence type="ECO:0000259" key="1">
    <source>
        <dbReference type="Pfam" id="PF00326"/>
    </source>
</evidence>
<dbReference type="GO" id="GO:0008236">
    <property type="term" value="F:serine-type peptidase activity"/>
    <property type="evidence" value="ECO:0007669"/>
    <property type="project" value="InterPro"/>
</dbReference>
<evidence type="ECO:0000313" key="2">
    <source>
        <dbReference type="EMBL" id="SUZ67534.1"/>
    </source>
</evidence>
<proteinExistence type="predicted"/>
<dbReference type="GO" id="GO:0006508">
    <property type="term" value="P:proteolysis"/>
    <property type="evidence" value="ECO:0007669"/>
    <property type="project" value="InterPro"/>
</dbReference>
<dbReference type="InterPro" id="IPR050585">
    <property type="entry name" value="Xaa-Pro_dipeptidyl-ppase/CocE"/>
</dbReference>
<accession>A0A381PLP7</accession>
<dbReference type="InterPro" id="IPR011042">
    <property type="entry name" value="6-blade_b-propeller_TolB-like"/>
</dbReference>
<dbReference type="Gene3D" id="2.120.10.30">
    <property type="entry name" value="TolB, C-terminal domain"/>
    <property type="match status" value="1"/>
</dbReference>
<dbReference type="PANTHER" id="PTHR43056:SF5">
    <property type="entry name" value="PEPTIDASE S9 PROLYL OLIGOPEPTIDASE CATALYTIC DOMAIN-CONTAINING PROTEIN"/>
    <property type="match status" value="1"/>
</dbReference>
<dbReference type="AlphaFoldDB" id="A0A381PLP7"/>
<dbReference type="PANTHER" id="PTHR43056">
    <property type="entry name" value="PEPTIDASE S9 PROLYL OLIGOPEPTIDASE"/>
    <property type="match status" value="1"/>
</dbReference>
<name>A0A381PLP7_9ZZZZ</name>
<dbReference type="Pfam" id="PF00326">
    <property type="entry name" value="Peptidase_S9"/>
    <property type="match status" value="1"/>
</dbReference>
<organism evidence="2">
    <name type="scientific">marine metagenome</name>
    <dbReference type="NCBI Taxonomy" id="408172"/>
    <lineage>
        <taxon>unclassified sequences</taxon>
        <taxon>metagenomes</taxon>
        <taxon>ecological metagenomes</taxon>
    </lineage>
</organism>
<reference evidence="2" key="1">
    <citation type="submission" date="2018-05" db="EMBL/GenBank/DDBJ databases">
        <authorList>
            <person name="Lanie J.A."/>
            <person name="Ng W.-L."/>
            <person name="Kazmierczak K.M."/>
            <person name="Andrzejewski T.M."/>
            <person name="Davidsen T.M."/>
            <person name="Wayne K.J."/>
            <person name="Tettelin H."/>
            <person name="Glass J.I."/>
            <person name="Rusch D."/>
            <person name="Podicherti R."/>
            <person name="Tsui H.-C.T."/>
            <person name="Winkler M.E."/>
        </authorList>
    </citation>
    <scope>NUCLEOTIDE SEQUENCE</scope>
</reference>